<accession>A0AB39I8Z9</accession>
<gene>
    <name evidence="3" type="ORF">AB4Y39_11110</name>
</gene>
<evidence type="ECO:0000259" key="2">
    <source>
        <dbReference type="Pfam" id="PF05229"/>
    </source>
</evidence>
<keyword evidence="1" id="KW-0732">Signal</keyword>
<evidence type="ECO:0000256" key="1">
    <source>
        <dbReference type="SAM" id="SignalP"/>
    </source>
</evidence>
<dbReference type="EMBL" id="CP162607">
    <property type="protein sequence ID" value="XDK39188.1"/>
    <property type="molecule type" value="Genomic_DNA"/>
</dbReference>
<name>A0AB39I8Z9_9PSED</name>
<dbReference type="Pfam" id="PF05229">
    <property type="entry name" value="SCPU"/>
    <property type="match status" value="1"/>
</dbReference>
<feature type="chain" id="PRO_5044256882" evidence="1">
    <location>
        <begin position="24"/>
        <end position="177"/>
    </location>
</feature>
<dbReference type="PANTHER" id="PTHR37089">
    <property type="entry name" value="PROTEIN U-RELATED"/>
    <property type="match status" value="1"/>
</dbReference>
<reference evidence="3" key="1">
    <citation type="submission" date="2024-07" db="EMBL/GenBank/DDBJ databases">
        <title>Identification and characteristics of a novel species of coltsfoot's symbiotic bacteria.</title>
        <authorList>
            <person name="Juszczyk A."/>
            <person name="Jasielczuk I."/>
            <person name="Gurgul A."/>
            <person name="Rogala M."/>
            <person name="Kowalczyk A."/>
            <person name="Szmatola T."/>
            <person name="Kosecka-Strojek M."/>
            <person name="Arent Z."/>
            <person name="Latowski D."/>
        </authorList>
    </citation>
    <scope>NUCLEOTIDE SEQUENCE</scope>
    <source>
        <strain evidence="3">Hg7Tf</strain>
    </source>
</reference>
<dbReference type="AlphaFoldDB" id="A0AB39I8Z9"/>
<dbReference type="InterPro" id="IPR007893">
    <property type="entry name" value="Spore_coat_U/FanG"/>
</dbReference>
<organism evidence="3">
    <name type="scientific">Pseudomonas sp. Hg7Tf</name>
    <dbReference type="NCBI Taxonomy" id="3236988"/>
    <lineage>
        <taxon>Bacteria</taxon>
        <taxon>Pseudomonadati</taxon>
        <taxon>Pseudomonadota</taxon>
        <taxon>Gammaproteobacteria</taxon>
        <taxon>Pseudomonadales</taxon>
        <taxon>Pseudomonadaceae</taxon>
        <taxon>Pseudomonas</taxon>
    </lineage>
</organism>
<evidence type="ECO:0000313" key="3">
    <source>
        <dbReference type="EMBL" id="XDK39188.1"/>
    </source>
</evidence>
<sequence>MHPRISRFIFAGVGLALGAQAQAATVTGNINATLTLTSSCQVNGGSGASGLNFGTLNFGTHDAMFTSASGQVLGNGGGAMSILCSAGTVPAIKVGAGANDNQSDGGTRALSDGSGNYVPYDFYTDSGHTQVLVIDGVITLPTSTGVAQTVNLYGQAQGKVGLPAGVYTDTVAVELSF</sequence>
<proteinExistence type="predicted"/>
<dbReference type="SMART" id="SM00972">
    <property type="entry name" value="SCPU"/>
    <property type="match status" value="1"/>
</dbReference>
<protein>
    <submittedName>
        <fullName evidence="3">Spore coat U domain-containing protein</fullName>
    </submittedName>
</protein>
<feature type="domain" description="Spore coat protein U/FanG" evidence="2">
    <location>
        <begin position="27"/>
        <end position="173"/>
    </location>
</feature>
<feature type="signal peptide" evidence="1">
    <location>
        <begin position="1"/>
        <end position="23"/>
    </location>
</feature>
<dbReference type="InterPro" id="IPR053167">
    <property type="entry name" value="Spore_coat_component"/>
</dbReference>
<dbReference type="RefSeq" id="WP_045183209.1">
    <property type="nucleotide sequence ID" value="NZ_CP162607.1"/>
</dbReference>